<evidence type="ECO:0000313" key="7">
    <source>
        <dbReference type="EMBL" id="ODJ88679.1"/>
    </source>
</evidence>
<reference evidence="7 8" key="1">
    <citation type="submission" date="2016-06" db="EMBL/GenBank/DDBJ databases">
        <title>Genome sequence of endosymbiont of Candidatus Endolucinida thiodiazotropha.</title>
        <authorList>
            <person name="Poehlein A."/>
            <person name="Koenig S."/>
            <person name="Heiden S.E."/>
            <person name="Thuermer A."/>
            <person name="Voget S."/>
            <person name="Daniel R."/>
            <person name="Markert S."/>
            <person name="Gros O."/>
            <person name="Schweder T."/>
        </authorList>
    </citation>
    <scope>NUCLEOTIDE SEQUENCE [LARGE SCALE GENOMIC DNA]</scope>
    <source>
        <strain evidence="7 8">COS</strain>
    </source>
</reference>
<evidence type="ECO:0000256" key="2">
    <source>
        <dbReference type="ARBA" id="ARBA00022692"/>
    </source>
</evidence>
<evidence type="ECO:0000313" key="8">
    <source>
        <dbReference type="Proteomes" id="UP000094769"/>
    </source>
</evidence>
<feature type="transmembrane region" description="Helical" evidence="5">
    <location>
        <begin position="51"/>
        <end position="78"/>
    </location>
</feature>
<dbReference type="PANTHER" id="PTHR38480">
    <property type="entry name" value="SLR0254 PROTEIN"/>
    <property type="match status" value="1"/>
</dbReference>
<proteinExistence type="predicted"/>
<evidence type="ECO:0000256" key="4">
    <source>
        <dbReference type="ARBA" id="ARBA00023136"/>
    </source>
</evidence>
<protein>
    <submittedName>
        <fullName evidence="7">RDD family protein</fullName>
    </submittedName>
</protein>
<keyword evidence="4 5" id="KW-0472">Membrane</keyword>
<evidence type="ECO:0000256" key="1">
    <source>
        <dbReference type="ARBA" id="ARBA00004141"/>
    </source>
</evidence>
<dbReference type="RefSeq" id="WP_069122177.1">
    <property type="nucleotide sequence ID" value="NZ_MARB01000005.1"/>
</dbReference>
<dbReference type="Pfam" id="PF06271">
    <property type="entry name" value="RDD"/>
    <property type="match status" value="1"/>
</dbReference>
<dbReference type="GO" id="GO:0016020">
    <property type="term" value="C:membrane"/>
    <property type="evidence" value="ECO:0007669"/>
    <property type="project" value="UniProtKB-SubCell"/>
</dbReference>
<dbReference type="PANTHER" id="PTHR38480:SF1">
    <property type="entry name" value="SLR0254 PROTEIN"/>
    <property type="match status" value="1"/>
</dbReference>
<evidence type="ECO:0000259" key="6">
    <source>
        <dbReference type="Pfam" id="PF06271"/>
    </source>
</evidence>
<organism evidence="7 8">
    <name type="scientific">Candidatus Thiodiazotropha endolucinida</name>
    <dbReference type="NCBI Taxonomy" id="1655433"/>
    <lineage>
        <taxon>Bacteria</taxon>
        <taxon>Pseudomonadati</taxon>
        <taxon>Pseudomonadota</taxon>
        <taxon>Gammaproteobacteria</taxon>
        <taxon>Chromatiales</taxon>
        <taxon>Sedimenticolaceae</taxon>
        <taxon>Candidatus Thiodiazotropha</taxon>
    </lineage>
</organism>
<feature type="domain" description="RDD" evidence="6">
    <location>
        <begin position="33"/>
        <end position="154"/>
    </location>
</feature>
<dbReference type="Proteomes" id="UP000094769">
    <property type="component" value="Unassembled WGS sequence"/>
</dbReference>
<keyword evidence="2 5" id="KW-0812">Transmembrane</keyword>
<keyword evidence="3 5" id="KW-1133">Transmembrane helix</keyword>
<evidence type="ECO:0000256" key="3">
    <source>
        <dbReference type="ARBA" id="ARBA00022989"/>
    </source>
</evidence>
<dbReference type="AlphaFoldDB" id="A0A7Z0VN62"/>
<name>A0A7Z0VN62_9GAMM</name>
<accession>A0A7Z0VN62</accession>
<sequence>MRVELTEEDSVEPLDTLLSYEIPEGVLLDYRLAGPVVRACAWAIDTAVRGVIYLVLVLVMSLLGGLGMAVILIGFFLIEWFYPVVFEIQNGATPGKRAMGIHVIQDNGTPVTPSASVIRNLLRTADFLPFLYATGLLVMLVNKRFKRLGDLAAGTVVVYRDTQKKRDLPPQAVASKPPVELSESEQLTLLAFAERGKRLSLGRRQELAELLTEQTGLRGDAAVDVLYAYANWILKGR</sequence>
<evidence type="ECO:0000256" key="5">
    <source>
        <dbReference type="SAM" id="Phobius"/>
    </source>
</evidence>
<comment type="subcellular location">
    <subcellularLocation>
        <location evidence="1">Membrane</location>
        <topology evidence="1">Multi-pass membrane protein</topology>
    </subcellularLocation>
</comment>
<gene>
    <name evidence="7" type="ORF">CODIS_12300</name>
</gene>
<dbReference type="EMBL" id="MARB01000005">
    <property type="protein sequence ID" value="ODJ88679.1"/>
    <property type="molecule type" value="Genomic_DNA"/>
</dbReference>
<comment type="caution">
    <text evidence="7">The sequence shown here is derived from an EMBL/GenBank/DDBJ whole genome shotgun (WGS) entry which is preliminary data.</text>
</comment>
<keyword evidence="8" id="KW-1185">Reference proteome</keyword>
<dbReference type="OrthoDB" id="9787732at2"/>
<dbReference type="InterPro" id="IPR010432">
    <property type="entry name" value="RDD"/>
</dbReference>